<dbReference type="PROSITE" id="PS51733">
    <property type="entry name" value="BPL_LPL_CATALYTIC"/>
    <property type="match status" value="1"/>
</dbReference>
<comment type="function">
    <text evidence="6">Acts both as a biotin--[acetyl-CoA-carboxylase] ligase and a biotin-operon repressor. In the presence of ATP, BirA activates biotin to form the BirA-biotinyl-5'-adenylate (BirA-bio-5'-AMP or holoBirA) complex. HoloBirA can either transfer the biotinyl moiety to the biotin carboxyl carrier protein (BCCP) subunit of acetyl-CoA carboxylase, or bind to the biotin operator site and inhibit transcription of the operon.</text>
</comment>
<dbReference type="InterPro" id="IPR045864">
    <property type="entry name" value="aa-tRNA-synth_II/BPL/LPL"/>
</dbReference>
<feature type="domain" description="BPL/LPL catalytic" evidence="7">
    <location>
        <begin position="76"/>
        <end position="266"/>
    </location>
</feature>
<dbReference type="NCBIfam" id="TIGR00121">
    <property type="entry name" value="birA_ligase"/>
    <property type="match status" value="1"/>
</dbReference>
<dbReference type="EC" id="6.3.4.15" evidence="6"/>
<comment type="catalytic activity">
    <reaction evidence="5 6">
        <text>biotin + L-lysyl-[protein] + ATP = N(6)-biotinyl-L-lysyl-[protein] + AMP + diphosphate + H(+)</text>
        <dbReference type="Rhea" id="RHEA:11756"/>
        <dbReference type="Rhea" id="RHEA-COMP:9752"/>
        <dbReference type="Rhea" id="RHEA-COMP:10505"/>
        <dbReference type="ChEBI" id="CHEBI:15378"/>
        <dbReference type="ChEBI" id="CHEBI:29969"/>
        <dbReference type="ChEBI" id="CHEBI:30616"/>
        <dbReference type="ChEBI" id="CHEBI:33019"/>
        <dbReference type="ChEBI" id="CHEBI:57586"/>
        <dbReference type="ChEBI" id="CHEBI:83144"/>
        <dbReference type="ChEBI" id="CHEBI:456215"/>
        <dbReference type="EC" id="6.3.4.15"/>
    </reaction>
</comment>
<feature type="binding site" evidence="6">
    <location>
        <begin position="127"/>
        <end position="129"/>
    </location>
    <ligand>
        <name>biotin</name>
        <dbReference type="ChEBI" id="CHEBI:57586"/>
    </ligand>
</feature>
<dbReference type="Pfam" id="PF08279">
    <property type="entry name" value="HTH_11"/>
    <property type="match status" value="1"/>
</dbReference>
<dbReference type="Gene3D" id="2.30.30.100">
    <property type="match status" value="1"/>
</dbReference>
<keyword evidence="6" id="KW-0805">Transcription regulation</keyword>
<keyword evidence="4 6" id="KW-0092">Biotin</keyword>
<keyword evidence="1 6" id="KW-0436">Ligase</keyword>
<protein>
    <recommendedName>
        <fullName evidence="6">Bifunctional ligase/repressor BirA</fullName>
    </recommendedName>
    <alternativeName>
        <fullName evidence="6">Biotin operon repressor</fullName>
    </alternativeName>
    <alternativeName>
        <fullName evidence="6">Biotin--[acetyl-CoA-carboxylase] ligase</fullName>
        <ecNumber evidence="6">6.3.4.15</ecNumber>
    </alternativeName>
    <alternativeName>
        <fullName evidence="6">Biotin--protein ligase</fullName>
    </alternativeName>
    <alternativeName>
        <fullName evidence="6">Biotin-[acetyl-CoA carboxylase] synthetase</fullName>
    </alternativeName>
</protein>
<dbReference type="InterPro" id="IPR036388">
    <property type="entry name" value="WH-like_DNA-bd_sf"/>
</dbReference>
<dbReference type="SUPFAM" id="SSF46785">
    <property type="entry name" value="Winged helix' DNA-binding domain"/>
    <property type="match status" value="1"/>
</dbReference>
<evidence type="ECO:0000256" key="2">
    <source>
        <dbReference type="ARBA" id="ARBA00022741"/>
    </source>
</evidence>
<evidence type="ECO:0000256" key="4">
    <source>
        <dbReference type="ARBA" id="ARBA00023267"/>
    </source>
</evidence>
<proteinExistence type="inferred from homology"/>
<organism evidence="8 9">
    <name type="scientific">Aliikangiella maris</name>
    <dbReference type="NCBI Taxonomy" id="3162458"/>
    <lineage>
        <taxon>Bacteria</taxon>
        <taxon>Pseudomonadati</taxon>
        <taxon>Pseudomonadota</taxon>
        <taxon>Gammaproteobacteria</taxon>
        <taxon>Oceanospirillales</taxon>
        <taxon>Pleioneaceae</taxon>
        <taxon>Aliikangiella</taxon>
    </lineage>
</organism>
<dbReference type="EMBL" id="JBEVCJ010000042">
    <property type="protein sequence ID" value="MET1257272.1"/>
    <property type="molecule type" value="Genomic_DNA"/>
</dbReference>
<evidence type="ECO:0000256" key="1">
    <source>
        <dbReference type="ARBA" id="ARBA00022598"/>
    </source>
</evidence>
<dbReference type="CDD" id="cd16442">
    <property type="entry name" value="BPL"/>
    <property type="match status" value="1"/>
</dbReference>
<dbReference type="NCBIfam" id="NF008847">
    <property type="entry name" value="PRK11886.1-2"/>
    <property type="match status" value="1"/>
</dbReference>
<feature type="DNA-binding region" description="H-T-H motif" evidence="6">
    <location>
        <begin position="28"/>
        <end position="47"/>
    </location>
</feature>
<feature type="binding site" evidence="6">
    <location>
        <position position="194"/>
    </location>
    <ligand>
        <name>biotin</name>
        <dbReference type="ChEBI" id="CHEBI:57586"/>
    </ligand>
</feature>
<dbReference type="InterPro" id="IPR004408">
    <property type="entry name" value="Biotin_CoA_COase_ligase"/>
</dbReference>
<dbReference type="Gene3D" id="1.10.10.10">
    <property type="entry name" value="Winged helix-like DNA-binding domain superfamily/Winged helix DNA-binding domain"/>
    <property type="match status" value="1"/>
</dbReference>
<keyword evidence="3 6" id="KW-0067">ATP-binding</keyword>
<comment type="caution">
    <text evidence="6">Lacks conserved residue(s) required for the propagation of feature annotation.</text>
</comment>
<evidence type="ECO:0000259" key="7">
    <source>
        <dbReference type="PROSITE" id="PS51733"/>
    </source>
</evidence>
<evidence type="ECO:0000256" key="5">
    <source>
        <dbReference type="ARBA" id="ARBA00047846"/>
    </source>
</evidence>
<keyword evidence="6" id="KW-0678">Repressor</keyword>
<keyword evidence="6" id="KW-0238">DNA-binding</keyword>
<dbReference type="HAMAP" id="MF_00978">
    <property type="entry name" value="Bifunct_BirA"/>
    <property type="match status" value="1"/>
</dbReference>
<dbReference type="SUPFAM" id="SSF55681">
    <property type="entry name" value="Class II aaRS and biotin synthetases"/>
    <property type="match status" value="1"/>
</dbReference>
<dbReference type="InterPro" id="IPR036390">
    <property type="entry name" value="WH_DNA-bd_sf"/>
</dbReference>
<dbReference type="InterPro" id="IPR003142">
    <property type="entry name" value="BPL_C"/>
</dbReference>
<keyword evidence="9" id="KW-1185">Reference proteome</keyword>
<evidence type="ECO:0000256" key="3">
    <source>
        <dbReference type="ARBA" id="ARBA00022840"/>
    </source>
</evidence>
<comment type="similarity">
    <text evidence="6">Belongs to the biotin--protein ligase family.</text>
</comment>
<dbReference type="PANTHER" id="PTHR12835">
    <property type="entry name" value="BIOTIN PROTEIN LIGASE"/>
    <property type="match status" value="1"/>
</dbReference>
<dbReference type="InterPro" id="IPR008988">
    <property type="entry name" value="Transcriptional_repressor_C"/>
</dbReference>
<sequence length="333" mass="36838">MNSGKVVSTSERIEKLLRLLADGRFHSGEDLAQQLSVSRTAIWKLIQKIESWQINIFSVRGKGHQISGGLRLLDKDLLTQSLKNNKYFKQIDVLTSVDSTADYMARQWRLSPGVGRVCVAEHQTAGRGRKGRSWISPFAANLYFSIGVELPLGLSALGGLSLAIGLSMVQTINQLAETPVKIKWPNDLLVNHQKVAGILVEANGESHDTSFLNIGVGINWDMQHQQGEPIDQPWANLKPLLVKSVTRNELLAKLLVDLDETLNIYQQQGFEPFSSLWPALSAVYQQPVHIITPQDTYSGTEAGIESNGALRLETPQGIKIFHSGEVSLRKVLD</sequence>
<dbReference type="GO" id="GO:0004077">
    <property type="term" value="F:biotin--[biotin carboxyl-carrier protein] ligase activity"/>
    <property type="evidence" value="ECO:0007669"/>
    <property type="project" value="UniProtKB-EC"/>
</dbReference>
<dbReference type="InterPro" id="IPR013196">
    <property type="entry name" value="HTH_11"/>
</dbReference>
<accession>A0ABV2C0G9</accession>
<evidence type="ECO:0000256" key="6">
    <source>
        <dbReference type="HAMAP-Rule" id="MF_00978"/>
    </source>
</evidence>
<dbReference type="Pfam" id="PF02237">
    <property type="entry name" value="BPL_C"/>
    <property type="match status" value="1"/>
</dbReference>
<dbReference type="SUPFAM" id="SSF50037">
    <property type="entry name" value="C-terminal domain of transcriptional repressors"/>
    <property type="match status" value="1"/>
</dbReference>
<feature type="binding site" evidence="6">
    <location>
        <position position="123"/>
    </location>
    <ligand>
        <name>biotin</name>
        <dbReference type="ChEBI" id="CHEBI:57586"/>
    </ligand>
</feature>
<keyword evidence="6" id="KW-0804">Transcription</keyword>
<evidence type="ECO:0000313" key="9">
    <source>
        <dbReference type="Proteomes" id="UP001548189"/>
    </source>
</evidence>
<dbReference type="RefSeq" id="WP_353897856.1">
    <property type="nucleotide sequence ID" value="NZ_JBEVCJ010000042.1"/>
</dbReference>
<gene>
    <name evidence="6 8" type="primary">birA</name>
    <name evidence="8" type="ORF">ABVT43_19160</name>
</gene>
<dbReference type="InterPro" id="IPR030855">
    <property type="entry name" value="Bifunct_BirA"/>
</dbReference>
<comment type="caution">
    <text evidence="8">The sequence shown here is derived from an EMBL/GenBank/DDBJ whole genome shotgun (WGS) entry which is preliminary data.</text>
</comment>
<name>A0ABV2C0G9_9GAMM</name>
<keyword evidence="2 6" id="KW-0547">Nucleotide-binding</keyword>
<dbReference type="Pfam" id="PF03099">
    <property type="entry name" value="BPL_LplA_LipB"/>
    <property type="match status" value="1"/>
</dbReference>
<evidence type="ECO:0000313" key="8">
    <source>
        <dbReference type="EMBL" id="MET1257272.1"/>
    </source>
</evidence>
<dbReference type="Gene3D" id="3.30.930.10">
    <property type="entry name" value="Bira Bifunctional Protein, Domain 2"/>
    <property type="match status" value="1"/>
</dbReference>
<dbReference type="Proteomes" id="UP001548189">
    <property type="component" value="Unassembled WGS sequence"/>
</dbReference>
<reference evidence="8 9" key="1">
    <citation type="submission" date="2024-06" db="EMBL/GenBank/DDBJ databases">
        <authorList>
            <person name="Li F."/>
        </authorList>
    </citation>
    <scope>NUCLEOTIDE SEQUENCE [LARGE SCALE GENOMIC DNA]</scope>
    <source>
        <strain evidence="8 9">GXAS 311</strain>
    </source>
</reference>
<dbReference type="PANTHER" id="PTHR12835:SF5">
    <property type="entry name" value="BIOTIN--PROTEIN LIGASE"/>
    <property type="match status" value="1"/>
</dbReference>
<dbReference type="InterPro" id="IPR004143">
    <property type="entry name" value="BPL_LPL_catalytic"/>
</dbReference>